<proteinExistence type="predicted"/>
<reference evidence="2 3" key="1">
    <citation type="journal article" date="2011" name="J. Bacteriol.">
        <title>Complete Genome Sequence of the Aerobic Marine Methanotroph Methylomonas methanica MC09.</title>
        <authorList>
            <person name="Boden R."/>
            <person name="Cunliffe M."/>
            <person name="Scanlan J."/>
            <person name="Moussard H."/>
            <person name="Kits K.D."/>
            <person name="Klotz M.G."/>
            <person name="Jetten M.S."/>
            <person name="Vuilleumier S."/>
            <person name="Han J."/>
            <person name="Peters L."/>
            <person name="Mikhailova N."/>
            <person name="Teshima H."/>
            <person name="Tapia R."/>
            <person name="Kyrpides N."/>
            <person name="Ivanova N."/>
            <person name="Pagani I."/>
            <person name="Cheng J.F."/>
            <person name="Goodwin L."/>
            <person name="Han C."/>
            <person name="Hauser L."/>
            <person name="Land M.L."/>
            <person name="Lapidus A."/>
            <person name="Lucas S."/>
            <person name="Pitluck S."/>
            <person name="Woyke T."/>
            <person name="Stein L."/>
            <person name="Murrell J.C."/>
        </authorList>
    </citation>
    <scope>NUCLEOTIDE SEQUENCE [LARGE SCALE GENOMIC DNA]</scope>
    <source>
        <strain evidence="2 3">MC09</strain>
    </source>
</reference>
<name>F9ZXV6_METMM</name>
<keyword evidence="3" id="KW-1185">Reference proteome</keyword>
<evidence type="ECO:0000313" key="3">
    <source>
        <dbReference type="Proteomes" id="UP000008888"/>
    </source>
</evidence>
<keyword evidence="1" id="KW-0472">Membrane</keyword>
<keyword evidence="1" id="KW-1133">Transmembrane helix</keyword>
<dbReference type="STRING" id="857087.Metme_0083"/>
<dbReference type="EMBL" id="CP002738">
    <property type="protein sequence ID" value="AEF98535.1"/>
    <property type="molecule type" value="Genomic_DNA"/>
</dbReference>
<sequence length="55" mass="6093">MKHHIFTVTLLLIALTCYLAGYSGAGNLAFVIGAIFETWFWIRLIIKHPSADGNS</sequence>
<dbReference type="RefSeq" id="WP_013816808.1">
    <property type="nucleotide sequence ID" value="NC_015572.1"/>
</dbReference>
<gene>
    <name evidence="2" type="ordered locus">Metme_0083</name>
</gene>
<accession>F9ZXV6</accession>
<evidence type="ECO:0000256" key="1">
    <source>
        <dbReference type="SAM" id="Phobius"/>
    </source>
</evidence>
<feature type="transmembrane region" description="Helical" evidence="1">
    <location>
        <begin position="29"/>
        <end position="46"/>
    </location>
</feature>
<protein>
    <submittedName>
        <fullName evidence="2">Uncharacterized protein</fullName>
    </submittedName>
</protein>
<reference evidence="3" key="3">
    <citation type="submission" date="2011-05" db="EMBL/GenBank/DDBJ databases">
        <title>Complete sequence of Methylomonas methanica MC09.</title>
        <authorList>
            <consortium name="US DOE Joint Genome Institute"/>
            <person name="Lucas S."/>
            <person name="Han J."/>
            <person name="Lapidus A."/>
            <person name="Cheng J.-F."/>
            <person name="Goodwin L."/>
            <person name="Pitluck S."/>
            <person name="Peters L."/>
            <person name="Mikhailova N."/>
            <person name="Teshima H."/>
            <person name="Han C."/>
            <person name="Tapia R."/>
            <person name="Land M."/>
            <person name="Hauser L."/>
            <person name="Kyrpides N."/>
            <person name="Ivanova N."/>
            <person name="Pagani I."/>
            <person name="Stein L."/>
            <person name="Woyke T."/>
        </authorList>
    </citation>
    <scope>NUCLEOTIDE SEQUENCE [LARGE SCALE GENOMIC DNA]</scope>
    <source>
        <strain evidence="3">MC09</strain>
    </source>
</reference>
<dbReference type="AlphaFoldDB" id="F9ZXV6"/>
<keyword evidence="1" id="KW-0812">Transmembrane</keyword>
<dbReference type="Proteomes" id="UP000008888">
    <property type="component" value="Chromosome"/>
</dbReference>
<organism evidence="2 3">
    <name type="scientific">Methylomonas methanica (strain DSM 25384 / MC09)</name>
    <dbReference type="NCBI Taxonomy" id="857087"/>
    <lineage>
        <taxon>Bacteria</taxon>
        <taxon>Pseudomonadati</taxon>
        <taxon>Pseudomonadota</taxon>
        <taxon>Gammaproteobacteria</taxon>
        <taxon>Methylococcales</taxon>
        <taxon>Methylococcaceae</taxon>
        <taxon>Methylomonas</taxon>
    </lineage>
</organism>
<reference key="2">
    <citation type="submission" date="2011-05" db="EMBL/GenBank/DDBJ databases">
        <title>Complete genome sequence of the aerobic marine methanotroph Methylomonas methanica MC09.</title>
        <authorList>
            <person name="Boden R."/>
            <person name="Cunliffe M."/>
            <person name="Scanlan J."/>
            <person name="Moussard H."/>
            <person name="Kits K.D."/>
            <person name="Klotz M."/>
            <person name="Jetten M."/>
            <person name="Vuilleumier S."/>
            <person name="Han J."/>
            <person name="Peters L."/>
            <person name="Mikhailova N."/>
            <person name="Teshima H."/>
            <person name="Tapia R."/>
            <person name="Kyrpides N."/>
            <person name="Ivanova N."/>
            <person name="Pagani I."/>
            <person name="Cheng J.-F."/>
            <person name="Goodwin L."/>
            <person name="Han C."/>
            <person name="Hauser L."/>
            <person name="Land M."/>
            <person name="Lapidus A."/>
            <person name="Lucas S."/>
            <person name="Pitluck S."/>
            <person name="Woyke T."/>
            <person name="Stein L.Y."/>
            <person name="Murrell C."/>
        </authorList>
    </citation>
    <scope>NUCLEOTIDE SEQUENCE</scope>
    <source>
        <strain>MC09</strain>
    </source>
</reference>
<evidence type="ECO:0000313" key="2">
    <source>
        <dbReference type="EMBL" id="AEF98535.1"/>
    </source>
</evidence>
<dbReference type="KEGG" id="mmt:Metme_0083"/>
<dbReference type="HOGENOM" id="CLU_3154701_0_0_6"/>